<accession>A0A6G8S1Z1</accession>
<dbReference type="KEGG" id="alj:G8D99_03235"/>
<dbReference type="EMBL" id="CP049916">
    <property type="protein sequence ID" value="QIO08134.1"/>
    <property type="molecule type" value="Genomic_DNA"/>
</dbReference>
<dbReference type="InterPro" id="IPR010982">
    <property type="entry name" value="Lambda_DNA-bd_dom_sf"/>
</dbReference>
<keyword evidence="1" id="KW-0238">DNA-binding</keyword>
<dbReference type="NCBIfam" id="TIGR04111">
    <property type="entry name" value="BcepMu_gp16"/>
    <property type="match status" value="1"/>
</dbReference>
<reference evidence="1 2" key="1">
    <citation type="submission" date="2020-03" db="EMBL/GenBank/DDBJ databases">
        <authorList>
            <person name="Zhu W."/>
        </authorList>
    </citation>
    <scope>NUCLEOTIDE SEQUENCE [LARGE SCALE GENOMIC DNA]</scope>
    <source>
        <strain evidence="1 2">185</strain>
    </source>
</reference>
<evidence type="ECO:0000313" key="1">
    <source>
        <dbReference type="EMBL" id="QIO08134.1"/>
    </source>
</evidence>
<dbReference type="AlphaFoldDB" id="A0A6G8S1Z1"/>
<keyword evidence="2" id="KW-1185">Reference proteome</keyword>
<organism evidence="1 2">
    <name type="scientific">Acinetobacter lanii</name>
    <dbReference type="NCBI Taxonomy" id="2715163"/>
    <lineage>
        <taxon>Bacteria</taxon>
        <taxon>Pseudomonadati</taxon>
        <taxon>Pseudomonadota</taxon>
        <taxon>Gammaproteobacteria</taxon>
        <taxon>Moraxellales</taxon>
        <taxon>Moraxellaceae</taxon>
        <taxon>Acinetobacter</taxon>
    </lineage>
</organism>
<sequence>MAKSIEQVKTEFRKQGRSFSDWAKENNFPPELVYRVLKMNRPPIRGESHKIAVKLGIKDDY</sequence>
<dbReference type="RefSeq" id="WP_166322595.1">
    <property type="nucleotide sequence ID" value="NZ_CP049916.1"/>
</dbReference>
<evidence type="ECO:0000313" key="2">
    <source>
        <dbReference type="Proteomes" id="UP000501939"/>
    </source>
</evidence>
<dbReference type="InterPro" id="IPR026365">
    <property type="entry name" value="BcepMu_gp16"/>
</dbReference>
<dbReference type="Gene3D" id="1.10.260.40">
    <property type="entry name" value="lambda repressor-like DNA-binding domains"/>
    <property type="match status" value="1"/>
</dbReference>
<dbReference type="GO" id="GO:0003677">
    <property type="term" value="F:DNA binding"/>
    <property type="evidence" value="ECO:0007669"/>
    <property type="project" value="UniProtKB-KW"/>
</dbReference>
<name>A0A6G8S1Z1_9GAMM</name>
<gene>
    <name evidence="1" type="ORF">G8D99_03235</name>
</gene>
<proteinExistence type="predicted"/>
<protein>
    <submittedName>
        <fullName evidence="1">DNA-binding protein</fullName>
    </submittedName>
</protein>
<dbReference type="Proteomes" id="UP000501939">
    <property type="component" value="Chromosome"/>
</dbReference>